<keyword evidence="4" id="KW-0833">Ubl conjugation pathway</keyword>
<evidence type="ECO:0000313" key="10">
    <source>
        <dbReference type="Proteomes" id="UP001251528"/>
    </source>
</evidence>
<dbReference type="Gene3D" id="3.40.532.10">
    <property type="entry name" value="Peptidase C12, ubiquitin carboxyl-terminal hydrolase"/>
    <property type="match status" value="1"/>
</dbReference>
<protein>
    <recommendedName>
        <fullName evidence="2">ubiquitinyl hydrolase 1</fullName>
        <ecNumber evidence="2">3.4.19.12</ecNumber>
    </recommendedName>
</protein>
<evidence type="ECO:0000256" key="4">
    <source>
        <dbReference type="ARBA" id="ARBA00022786"/>
    </source>
</evidence>
<name>A0AAJ0CZ24_9HYPO</name>
<keyword evidence="3" id="KW-0645">Protease</keyword>
<dbReference type="PANTHER" id="PTHR10589">
    <property type="entry name" value="UBIQUITIN CARBOXYL-TERMINAL HYDROLASE"/>
    <property type="match status" value="1"/>
</dbReference>
<dbReference type="SUPFAM" id="SSF54001">
    <property type="entry name" value="Cysteine proteinases"/>
    <property type="match status" value="1"/>
</dbReference>
<dbReference type="PANTHER" id="PTHR10589:SF29">
    <property type="entry name" value="UBIQUITIN CARBOXYL-TERMINAL HYDROLASE"/>
    <property type="match status" value="1"/>
</dbReference>
<dbReference type="GO" id="GO:0016579">
    <property type="term" value="P:protein deubiquitination"/>
    <property type="evidence" value="ECO:0007669"/>
    <property type="project" value="TreeGrafter"/>
</dbReference>
<dbReference type="GO" id="GO:0006511">
    <property type="term" value="P:ubiquitin-dependent protein catabolic process"/>
    <property type="evidence" value="ECO:0007669"/>
    <property type="project" value="InterPro"/>
</dbReference>
<evidence type="ECO:0000256" key="1">
    <source>
        <dbReference type="ARBA" id="ARBA00000707"/>
    </source>
</evidence>
<sequence length="301" mass="34803">MNAPEIDLGEQLTDFKEATKEIDTSLRGHRISSNSFIRTIHNSFTRRMDHLNADLCLRNDFDDANSNAKKKNSSRKFPARGSGRKRPAYEYGYHFIAYVFSNGYVWELDGLRTNPYKLGPSDEKDWTAVARPQIEARMLQYEGSQLSFNLLAVCRSTLPHLSQTITIMLAAIRLIQTRMKGDTVFNDIVCADEQLLDVHNQTQLAEFHIHLSEVESAEVPMELKSALSRLHWPVEEAYEMYQRFRAKLKAAMDEFRFELMFTEEDERRVRGRKRDYGGALHCWVKKLAEKGVLADIIRMSS</sequence>
<keyword evidence="6" id="KW-0788">Thiol protease</keyword>
<organism evidence="9 10">
    <name type="scientific">Conoideocrella luteorostrata</name>
    <dbReference type="NCBI Taxonomy" id="1105319"/>
    <lineage>
        <taxon>Eukaryota</taxon>
        <taxon>Fungi</taxon>
        <taxon>Dikarya</taxon>
        <taxon>Ascomycota</taxon>
        <taxon>Pezizomycotina</taxon>
        <taxon>Sordariomycetes</taxon>
        <taxon>Hypocreomycetidae</taxon>
        <taxon>Hypocreales</taxon>
        <taxon>Clavicipitaceae</taxon>
        <taxon>Conoideocrella</taxon>
    </lineage>
</organism>
<dbReference type="InterPro" id="IPR038765">
    <property type="entry name" value="Papain-like_cys_pep_sf"/>
</dbReference>
<dbReference type="PROSITE" id="PS52048">
    <property type="entry name" value="UCH_DOMAIN"/>
    <property type="match status" value="1"/>
</dbReference>
<comment type="caution">
    <text evidence="7">Lacks conserved residue(s) required for the propagation of feature annotation.</text>
</comment>
<dbReference type="Pfam" id="PF01088">
    <property type="entry name" value="Peptidase_C12"/>
    <property type="match status" value="1"/>
</dbReference>
<keyword evidence="5" id="KW-0378">Hydrolase</keyword>
<dbReference type="EC" id="3.4.19.12" evidence="2"/>
<evidence type="ECO:0000256" key="2">
    <source>
        <dbReference type="ARBA" id="ARBA00012759"/>
    </source>
</evidence>
<evidence type="ECO:0000313" key="9">
    <source>
        <dbReference type="EMBL" id="KAK2612110.1"/>
    </source>
</evidence>
<accession>A0AAJ0CZ24</accession>
<evidence type="ECO:0000256" key="6">
    <source>
        <dbReference type="ARBA" id="ARBA00022807"/>
    </source>
</evidence>
<dbReference type="EMBL" id="JASWJB010000020">
    <property type="protein sequence ID" value="KAK2612110.1"/>
    <property type="molecule type" value="Genomic_DNA"/>
</dbReference>
<keyword evidence="10" id="KW-1185">Reference proteome</keyword>
<dbReference type="InterPro" id="IPR036959">
    <property type="entry name" value="Peptidase_C12_UCH_sf"/>
</dbReference>
<comment type="catalytic activity">
    <reaction evidence="1">
        <text>Thiol-dependent hydrolysis of ester, thioester, amide, peptide and isopeptide bonds formed by the C-terminal Gly of ubiquitin (a 76-residue protein attached to proteins as an intracellular targeting signal).</text>
        <dbReference type="EC" id="3.4.19.12"/>
    </reaction>
</comment>
<proteinExistence type="inferred from homology"/>
<dbReference type="GO" id="GO:0005737">
    <property type="term" value="C:cytoplasm"/>
    <property type="evidence" value="ECO:0007669"/>
    <property type="project" value="TreeGrafter"/>
</dbReference>
<evidence type="ECO:0000256" key="3">
    <source>
        <dbReference type="ARBA" id="ARBA00022670"/>
    </source>
</evidence>
<comment type="similarity">
    <text evidence="7">Belongs to the peptidase C12 family.</text>
</comment>
<dbReference type="AlphaFoldDB" id="A0AAJ0CZ24"/>
<evidence type="ECO:0000256" key="7">
    <source>
        <dbReference type="PROSITE-ProRule" id="PRU01393"/>
    </source>
</evidence>
<evidence type="ECO:0000256" key="5">
    <source>
        <dbReference type="ARBA" id="ARBA00022801"/>
    </source>
</evidence>
<dbReference type="Proteomes" id="UP001251528">
    <property type="component" value="Unassembled WGS sequence"/>
</dbReference>
<dbReference type="GO" id="GO:0004843">
    <property type="term" value="F:cysteine-type deubiquitinase activity"/>
    <property type="evidence" value="ECO:0007669"/>
    <property type="project" value="UniProtKB-EC"/>
</dbReference>
<gene>
    <name evidence="9" type="ORF">QQS21_001840</name>
</gene>
<reference evidence="9" key="1">
    <citation type="submission" date="2023-06" db="EMBL/GenBank/DDBJ databases">
        <title>Conoideocrella luteorostrata (Hypocreales: Clavicipitaceae), a potential biocontrol fungus for elongate hemlock scale in United States Christmas tree production areas.</title>
        <authorList>
            <person name="Barrett H."/>
            <person name="Lovett B."/>
            <person name="Macias A.M."/>
            <person name="Stajich J.E."/>
            <person name="Kasson M.T."/>
        </authorList>
    </citation>
    <scope>NUCLEOTIDE SEQUENCE</scope>
    <source>
        <strain evidence="9">ARSEF 14590</strain>
    </source>
</reference>
<evidence type="ECO:0000259" key="8">
    <source>
        <dbReference type="PROSITE" id="PS52048"/>
    </source>
</evidence>
<feature type="domain" description="UCH catalytic" evidence="8">
    <location>
        <begin position="1"/>
        <end position="155"/>
    </location>
</feature>
<dbReference type="InterPro" id="IPR001578">
    <property type="entry name" value="Peptidase_C12_UCH"/>
</dbReference>
<comment type="caution">
    <text evidence="9">The sequence shown here is derived from an EMBL/GenBank/DDBJ whole genome shotgun (WGS) entry which is preliminary data.</text>
</comment>